<dbReference type="HOGENOM" id="CLU_772252_0_0_1"/>
<protein>
    <submittedName>
        <fullName evidence="2">Uncharacterized protein</fullName>
    </submittedName>
</protein>
<proteinExistence type="predicted"/>
<evidence type="ECO:0000313" key="3">
    <source>
        <dbReference type="Proteomes" id="UP000000305"/>
    </source>
</evidence>
<organism evidence="2 3">
    <name type="scientific">Daphnia pulex</name>
    <name type="common">Water flea</name>
    <dbReference type="NCBI Taxonomy" id="6669"/>
    <lineage>
        <taxon>Eukaryota</taxon>
        <taxon>Metazoa</taxon>
        <taxon>Ecdysozoa</taxon>
        <taxon>Arthropoda</taxon>
        <taxon>Crustacea</taxon>
        <taxon>Branchiopoda</taxon>
        <taxon>Diplostraca</taxon>
        <taxon>Cladocera</taxon>
        <taxon>Anomopoda</taxon>
        <taxon>Daphniidae</taxon>
        <taxon>Daphnia</taxon>
    </lineage>
</organism>
<evidence type="ECO:0000313" key="2">
    <source>
        <dbReference type="EMBL" id="EFX63135.1"/>
    </source>
</evidence>
<dbReference type="OrthoDB" id="6388921at2759"/>
<name>E9HYP5_DAPPU</name>
<gene>
    <name evidence="2" type="ORF">DAPPUDRAFT_119500</name>
</gene>
<feature type="compositionally biased region" description="Basic and acidic residues" evidence="1">
    <location>
        <begin position="109"/>
        <end position="123"/>
    </location>
</feature>
<dbReference type="AlphaFoldDB" id="E9HYP5"/>
<keyword evidence="3" id="KW-1185">Reference proteome</keyword>
<dbReference type="Proteomes" id="UP000000305">
    <property type="component" value="Unassembled WGS sequence"/>
</dbReference>
<dbReference type="EMBL" id="GL733198">
    <property type="protein sequence ID" value="EFX63135.1"/>
    <property type="molecule type" value="Genomic_DNA"/>
</dbReference>
<accession>E9HYP5</accession>
<feature type="region of interest" description="Disordered" evidence="1">
    <location>
        <begin position="104"/>
        <end position="132"/>
    </location>
</feature>
<dbReference type="KEGG" id="dpx:DAPPUDRAFT_119500"/>
<dbReference type="InParanoid" id="E9HYP5"/>
<feature type="compositionally biased region" description="Acidic residues" evidence="1">
    <location>
        <begin position="24"/>
        <end position="52"/>
    </location>
</feature>
<feature type="region of interest" description="Disordered" evidence="1">
    <location>
        <begin position="18"/>
        <end position="91"/>
    </location>
</feature>
<reference evidence="2 3" key="1">
    <citation type="journal article" date="2011" name="Science">
        <title>The ecoresponsive genome of Daphnia pulex.</title>
        <authorList>
            <person name="Colbourne J.K."/>
            <person name="Pfrender M.E."/>
            <person name="Gilbert D."/>
            <person name="Thomas W.K."/>
            <person name="Tucker A."/>
            <person name="Oakley T.H."/>
            <person name="Tokishita S."/>
            <person name="Aerts A."/>
            <person name="Arnold G.J."/>
            <person name="Basu M.K."/>
            <person name="Bauer D.J."/>
            <person name="Caceres C.E."/>
            <person name="Carmel L."/>
            <person name="Casola C."/>
            <person name="Choi J.H."/>
            <person name="Detter J.C."/>
            <person name="Dong Q."/>
            <person name="Dusheyko S."/>
            <person name="Eads B.D."/>
            <person name="Frohlich T."/>
            <person name="Geiler-Samerotte K.A."/>
            <person name="Gerlach D."/>
            <person name="Hatcher P."/>
            <person name="Jogdeo S."/>
            <person name="Krijgsveld J."/>
            <person name="Kriventseva E.V."/>
            <person name="Kultz D."/>
            <person name="Laforsch C."/>
            <person name="Lindquist E."/>
            <person name="Lopez J."/>
            <person name="Manak J.R."/>
            <person name="Muller J."/>
            <person name="Pangilinan J."/>
            <person name="Patwardhan R.P."/>
            <person name="Pitluck S."/>
            <person name="Pritham E.J."/>
            <person name="Rechtsteiner A."/>
            <person name="Rho M."/>
            <person name="Rogozin I.B."/>
            <person name="Sakarya O."/>
            <person name="Salamov A."/>
            <person name="Schaack S."/>
            <person name="Shapiro H."/>
            <person name="Shiga Y."/>
            <person name="Skalitzky C."/>
            <person name="Smith Z."/>
            <person name="Souvorov A."/>
            <person name="Sung W."/>
            <person name="Tang Z."/>
            <person name="Tsuchiya D."/>
            <person name="Tu H."/>
            <person name="Vos H."/>
            <person name="Wang M."/>
            <person name="Wolf Y.I."/>
            <person name="Yamagata H."/>
            <person name="Yamada T."/>
            <person name="Ye Y."/>
            <person name="Shaw J.R."/>
            <person name="Andrews J."/>
            <person name="Crease T.J."/>
            <person name="Tang H."/>
            <person name="Lucas S.M."/>
            <person name="Robertson H.M."/>
            <person name="Bork P."/>
            <person name="Koonin E.V."/>
            <person name="Zdobnov E.M."/>
            <person name="Grigoriev I.V."/>
            <person name="Lynch M."/>
            <person name="Boore J.L."/>
        </authorList>
    </citation>
    <scope>NUCLEOTIDE SEQUENCE [LARGE SCALE GENOMIC DNA]</scope>
</reference>
<dbReference type="PhylomeDB" id="E9HYP5"/>
<sequence>MVWRDEKCVDFDDLRNSALNAQLPEDDETSDEESEDEFNEESEDEFNEDVDEESVHRESNEENDPITIDDRGAQSHIPPPINGARQGPVRECTRETAAVLAQPPIAPHADGHPGGHVIEEGRRRSPRTRRRPARYNEGIDEAQLDQLEIDEEQSESKWPIAATEEVCRAMKEFRKCGNNSMNPAGPHKFTFDRYPFVQPAWFRTVEDTIMNFKIEEVALETECDNCTINSPLGTLPGNLNGSSTLNLITLIWDNSYKENKDCELKLVRKGNGLLYKTSNPKVRRLHDRTSQTDYLINTTMLSYCGRDQLQSVMGMDKILIAINRTFSTETFEINESAVGPEAEAGYNSTTATELRSLPR</sequence>
<evidence type="ECO:0000256" key="1">
    <source>
        <dbReference type="SAM" id="MobiDB-lite"/>
    </source>
</evidence>